<feature type="domain" description="Glycosyltransferase 2-like" evidence="4">
    <location>
        <begin position="9"/>
        <end position="133"/>
    </location>
</feature>
<evidence type="ECO:0000313" key="5">
    <source>
        <dbReference type="EMBL" id="WRP15784.1"/>
    </source>
</evidence>
<dbReference type="InterPro" id="IPR001173">
    <property type="entry name" value="Glyco_trans_2-like"/>
</dbReference>
<evidence type="ECO:0000256" key="1">
    <source>
        <dbReference type="ARBA" id="ARBA00022737"/>
    </source>
</evidence>
<keyword evidence="1" id="KW-0677">Repeat</keyword>
<organism evidence="5 6">
    <name type="scientific">Geochorda subterranea</name>
    <dbReference type="NCBI Taxonomy" id="3109564"/>
    <lineage>
        <taxon>Bacteria</taxon>
        <taxon>Bacillati</taxon>
        <taxon>Bacillota</taxon>
        <taxon>Limnochordia</taxon>
        <taxon>Limnochordales</taxon>
        <taxon>Geochordaceae</taxon>
        <taxon>Geochorda</taxon>
    </lineage>
</organism>
<dbReference type="InterPro" id="IPR011990">
    <property type="entry name" value="TPR-like_helical_dom_sf"/>
</dbReference>
<feature type="repeat" description="TPR" evidence="3">
    <location>
        <begin position="323"/>
        <end position="356"/>
    </location>
</feature>
<evidence type="ECO:0000256" key="2">
    <source>
        <dbReference type="ARBA" id="ARBA00022803"/>
    </source>
</evidence>
<dbReference type="InterPro" id="IPR029044">
    <property type="entry name" value="Nucleotide-diphossugar_trans"/>
</dbReference>
<keyword evidence="2 3" id="KW-0802">TPR repeat</keyword>
<sequence>MSVRRPSISACLIVRDEEAFIGRCLSSLEGAVDEVVVVDTGSIDRTPQIARQHGARVVARTWPDDFSLARNWALEEAGGDWVFVIDADEELVKDDAGKLRRLAASGLADGYLVNVHHFPDNPDQHLITQHVALFRNDPRFRYKGAIHEQVGSQIAEAGGRLAATDVRVIHRGYEASVIAAKRKHERNLSLLQREAERNPIDPVWHYYLGQEYYGLGRLDEAAREYEQAFTLAGPDWKSPHAVPGVIRYSLVLGGLRRWGKAFELLERYRALYPRSSDLHYIQAMLASQVGDPAAAAGLLTQALAYGDPPPGMFELTLRGTGSFKAWFEMGQAYERLHQKEKAAGAYLESLRSEPRYGKAARALTSLLLETDDPERVVTFMLERVAARELGPIDGVWEALLNARAYRQALEVLDQLDGQLVGERDLRQGITLLAMGDKASALEKLGAALEHEGTRDLAAIDGVIGAVAAGQPALARRFLEQVNADKFPAAAEILTALVAGAPNGGPSMNGAPPGAAREMTDETAAELVRYGSLMAATWVDPLTMRITGWHVVQRALAFGCLEVVDAVVQYMVDRGLPAAEAALALGKMLHAQGYRETGLELLLKATRDGLYDVGALITLARAALDQHDQEAAEVLLRKAVEVSGKHPAPVMALAALLAETGRRKAAVAVLDDALETNPYAGVLAVHRERLLHGAHSDVGEWEAVR</sequence>
<dbReference type="PANTHER" id="PTHR43630">
    <property type="entry name" value="POLY-BETA-1,6-N-ACETYL-D-GLUCOSAMINE SYNTHASE"/>
    <property type="match status" value="1"/>
</dbReference>
<name>A0ABZ1BSP4_9FIRM</name>
<proteinExistence type="predicted"/>
<keyword evidence="5" id="KW-0808">Transferase</keyword>
<dbReference type="Pfam" id="PF07719">
    <property type="entry name" value="TPR_2"/>
    <property type="match status" value="1"/>
</dbReference>
<dbReference type="CDD" id="cd02511">
    <property type="entry name" value="Beta4Glucosyltransferase"/>
    <property type="match status" value="1"/>
</dbReference>
<accession>A0ABZ1BSP4</accession>
<reference evidence="6" key="1">
    <citation type="submission" date="2023-12" db="EMBL/GenBank/DDBJ databases">
        <title>Novel isolates from deep terrestrial aquifers shed light on the physiology and ecology of the class Limnochordia.</title>
        <authorList>
            <person name="Karnachuk O.V."/>
            <person name="Lukina A.P."/>
            <person name="Avakyan M.R."/>
            <person name="Kadnikov V."/>
            <person name="Begmatov S."/>
            <person name="Beletsky A.V."/>
            <person name="Mardanov A.V."/>
            <person name="Ravin N.V."/>
        </authorList>
    </citation>
    <scope>NUCLEOTIDE SEQUENCE [LARGE SCALE GENOMIC DNA]</scope>
    <source>
        <strain evidence="6">LN</strain>
    </source>
</reference>
<dbReference type="GO" id="GO:0016757">
    <property type="term" value="F:glycosyltransferase activity"/>
    <property type="evidence" value="ECO:0007669"/>
    <property type="project" value="UniProtKB-KW"/>
</dbReference>
<dbReference type="SUPFAM" id="SSF53448">
    <property type="entry name" value="Nucleotide-diphospho-sugar transferases"/>
    <property type="match status" value="1"/>
</dbReference>
<dbReference type="InterPro" id="IPR019734">
    <property type="entry name" value="TPR_rpt"/>
</dbReference>
<dbReference type="Proteomes" id="UP001333102">
    <property type="component" value="Chromosome"/>
</dbReference>
<evidence type="ECO:0000259" key="4">
    <source>
        <dbReference type="Pfam" id="PF00535"/>
    </source>
</evidence>
<keyword evidence="6" id="KW-1185">Reference proteome</keyword>
<gene>
    <name evidence="5" type="ORF">VLY81_06425</name>
</gene>
<evidence type="ECO:0000256" key="3">
    <source>
        <dbReference type="PROSITE-ProRule" id="PRU00339"/>
    </source>
</evidence>
<dbReference type="SUPFAM" id="SSF48452">
    <property type="entry name" value="TPR-like"/>
    <property type="match status" value="1"/>
</dbReference>
<evidence type="ECO:0000313" key="6">
    <source>
        <dbReference type="Proteomes" id="UP001333102"/>
    </source>
</evidence>
<dbReference type="SMART" id="SM00028">
    <property type="entry name" value="TPR"/>
    <property type="match status" value="6"/>
</dbReference>
<dbReference type="Gene3D" id="3.90.550.10">
    <property type="entry name" value="Spore Coat Polysaccharide Biosynthesis Protein SpsA, Chain A"/>
    <property type="match status" value="1"/>
</dbReference>
<dbReference type="PROSITE" id="PS50005">
    <property type="entry name" value="TPR"/>
    <property type="match status" value="1"/>
</dbReference>
<dbReference type="Gene3D" id="1.25.40.10">
    <property type="entry name" value="Tetratricopeptide repeat domain"/>
    <property type="match status" value="3"/>
</dbReference>
<keyword evidence="5" id="KW-0328">Glycosyltransferase</keyword>
<dbReference type="EC" id="2.4.-.-" evidence="5"/>
<dbReference type="Pfam" id="PF00535">
    <property type="entry name" value="Glycos_transf_2"/>
    <property type="match status" value="1"/>
</dbReference>
<dbReference type="InterPro" id="IPR013105">
    <property type="entry name" value="TPR_2"/>
</dbReference>
<dbReference type="PANTHER" id="PTHR43630:SF2">
    <property type="entry name" value="GLYCOSYLTRANSFERASE"/>
    <property type="match status" value="1"/>
</dbReference>
<dbReference type="EMBL" id="CP141614">
    <property type="protein sequence ID" value="WRP15784.1"/>
    <property type="molecule type" value="Genomic_DNA"/>
</dbReference>
<dbReference type="RefSeq" id="WP_324670192.1">
    <property type="nucleotide sequence ID" value="NZ_CP141614.1"/>
</dbReference>
<protein>
    <submittedName>
        <fullName evidence="5">Glycosyltransferase</fullName>
        <ecNumber evidence="5">2.4.-.-</ecNumber>
    </submittedName>
</protein>